<dbReference type="PANTHER" id="PTHR21596">
    <property type="entry name" value="RIBONUCLEASE P SUBUNIT P38"/>
    <property type="match status" value="1"/>
</dbReference>
<dbReference type="InterPro" id="IPR045177">
    <property type="entry name" value="FDM1-5/IDN2"/>
</dbReference>
<dbReference type="InterPro" id="IPR038588">
    <property type="entry name" value="XS_domain_sf"/>
</dbReference>
<evidence type="ECO:0000259" key="5">
    <source>
        <dbReference type="Pfam" id="PF03469"/>
    </source>
</evidence>
<dbReference type="Gene3D" id="3.30.70.2890">
    <property type="entry name" value="XS domain"/>
    <property type="match status" value="1"/>
</dbReference>
<feature type="domain" description="Zinc finger-XS" evidence="6">
    <location>
        <begin position="40"/>
        <end position="82"/>
    </location>
</feature>
<evidence type="ECO:0000313" key="7">
    <source>
        <dbReference type="EMBL" id="CAI0420755.1"/>
    </source>
</evidence>
<dbReference type="EMBL" id="CAMGYJ010000005">
    <property type="protein sequence ID" value="CAI0420755.1"/>
    <property type="molecule type" value="Genomic_DNA"/>
</dbReference>
<name>A0AAV0KET8_9ROSI</name>
<evidence type="ECO:0000313" key="8">
    <source>
        <dbReference type="Proteomes" id="UP001154282"/>
    </source>
</evidence>
<evidence type="ECO:0000256" key="1">
    <source>
        <dbReference type="ARBA" id="ARBA00023054"/>
    </source>
</evidence>
<sequence length="628" mass="72173">MEHDSGEDISDSEIDDHVDEPYHQLRSGELKVKVNGILRCPFCAGKKKQDYKYKDLLQHASGVGKGAASRSGRQKADHLALAKYLQVDLAGEADETQTRVLPQPPTHAANQMEQLVWPPMGIVMNISIESELLEDGYWLQKFAKYNPANVHILINEEIQKAQVVVKFSSDWNGFTKAREFDKSFISERCGKVDWKACGSDPGTRMYGWTAHHDDYDSEGPIGKYLRKQAKLTTVSCIAQETSESINSVVASLTEKIYKTNQNLDELQHMYNKDTMTFSRALEEKDQLHLAFDEESKKMQRVAQENVLRILAERERLISDLESRAKKIDERAKELSKRETLTDRERQRLAEDKRKNEVVNESLHLASMEQQKADANVLRLVEAQKREKDEALQKILQLEKQLESKQQLEMEIQQLKGKLNVLKHLEDQDDEAVKKAMKEMDDELAAKISDLADKDSLMTTLMVRERQSNDEVLEARKVMLQGLKKMSTGNAKTNIGIKRMGDLNQKPFLDACKQRFPSEEAGVKALELCSLWQNNLTDSQWYPFKVITSDGVEKEIVDEQDEKLKSLTEWGEGIVNAVVRAMEELNEYNPSGRYPVEEIWNFREDRRATTKEVITYIYKQIKSTKRRKP</sequence>
<feature type="coiled-coil region" evidence="3">
    <location>
        <begin position="310"/>
        <end position="337"/>
    </location>
</feature>
<evidence type="ECO:0000256" key="3">
    <source>
        <dbReference type="SAM" id="Coils"/>
    </source>
</evidence>
<dbReference type="Proteomes" id="UP001154282">
    <property type="component" value="Unassembled WGS sequence"/>
</dbReference>
<dbReference type="Pfam" id="PF03468">
    <property type="entry name" value="XS"/>
    <property type="match status" value="1"/>
</dbReference>
<feature type="domain" description="Factor of DNA methylation 1-5/IDN2" evidence="5">
    <location>
        <begin position="497"/>
        <end position="626"/>
    </location>
</feature>
<dbReference type="PANTHER" id="PTHR21596:SF3">
    <property type="entry name" value="FACTOR OF DNA METHYLATION 1-RELATED"/>
    <property type="match status" value="1"/>
</dbReference>
<dbReference type="AlphaFoldDB" id="A0AAV0KET8"/>
<reference evidence="7" key="1">
    <citation type="submission" date="2022-08" db="EMBL/GenBank/DDBJ databases">
        <authorList>
            <person name="Gutierrez-Valencia J."/>
        </authorList>
    </citation>
    <scope>NUCLEOTIDE SEQUENCE</scope>
</reference>
<dbReference type="Pfam" id="PF03470">
    <property type="entry name" value="zf-XS"/>
    <property type="match status" value="1"/>
</dbReference>
<keyword evidence="2" id="KW-0943">RNA-mediated gene silencing</keyword>
<dbReference type="GO" id="GO:0080188">
    <property type="term" value="P:gene silencing by siRNA-directed DNA methylation"/>
    <property type="evidence" value="ECO:0007669"/>
    <property type="project" value="InterPro"/>
</dbReference>
<feature type="coiled-coil region" evidence="3">
    <location>
        <begin position="380"/>
        <end position="424"/>
    </location>
</feature>
<evidence type="ECO:0000259" key="4">
    <source>
        <dbReference type="Pfam" id="PF03468"/>
    </source>
</evidence>
<gene>
    <name evidence="7" type="ORF">LITE_LOCUS18476</name>
</gene>
<keyword evidence="1 3" id="KW-0175">Coiled coil</keyword>
<feature type="domain" description="XS" evidence="4">
    <location>
        <begin position="113"/>
        <end position="216"/>
    </location>
</feature>
<organism evidence="7 8">
    <name type="scientific">Linum tenue</name>
    <dbReference type="NCBI Taxonomy" id="586396"/>
    <lineage>
        <taxon>Eukaryota</taxon>
        <taxon>Viridiplantae</taxon>
        <taxon>Streptophyta</taxon>
        <taxon>Embryophyta</taxon>
        <taxon>Tracheophyta</taxon>
        <taxon>Spermatophyta</taxon>
        <taxon>Magnoliopsida</taxon>
        <taxon>eudicotyledons</taxon>
        <taxon>Gunneridae</taxon>
        <taxon>Pentapetalae</taxon>
        <taxon>rosids</taxon>
        <taxon>fabids</taxon>
        <taxon>Malpighiales</taxon>
        <taxon>Linaceae</taxon>
        <taxon>Linum</taxon>
    </lineage>
</organism>
<evidence type="ECO:0000259" key="6">
    <source>
        <dbReference type="Pfam" id="PF03470"/>
    </source>
</evidence>
<dbReference type="Pfam" id="PF03469">
    <property type="entry name" value="XH"/>
    <property type="match status" value="1"/>
</dbReference>
<dbReference type="InterPro" id="IPR005379">
    <property type="entry name" value="FDM1-5/IDN2_XH"/>
</dbReference>
<keyword evidence="8" id="KW-1185">Reference proteome</keyword>
<comment type="caution">
    <text evidence="7">The sequence shown here is derived from an EMBL/GenBank/DDBJ whole genome shotgun (WGS) entry which is preliminary data.</text>
</comment>
<protein>
    <submittedName>
        <fullName evidence="7">Uncharacterized protein</fullName>
    </submittedName>
</protein>
<proteinExistence type="predicted"/>
<evidence type="ECO:0000256" key="2">
    <source>
        <dbReference type="ARBA" id="ARBA00023158"/>
    </source>
</evidence>
<dbReference type="InterPro" id="IPR005381">
    <property type="entry name" value="Znf-XS_domain"/>
</dbReference>
<accession>A0AAV0KET8</accession>
<dbReference type="InterPro" id="IPR005380">
    <property type="entry name" value="XS_domain"/>
</dbReference>